<dbReference type="STRING" id="1526.SAMN02910262_00483"/>
<dbReference type="Gene3D" id="3.30.70.1490">
    <property type="entry name" value="Cysteine protease Prp"/>
    <property type="match status" value="1"/>
</dbReference>
<reference evidence="7 8" key="1">
    <citation type="submission" date="2016-10" db="EMBL/GenBank/DDBJ databases">
        <authorList>
            <person name="de Groot N.N."/>
        </authorList>
    </citation>
    <scope>NUCLEOTIDE SEQUENCE [LARGE SCALE GENOMIC DNA]</scope>
    <source>
        <strain evidence="7 8">KH1P1</strain>
    </source>
</reference>
<dbReference type="Proteomes" id="UP000199820">
    <property type="component" value="Unassembled WGS sequence"/>
</dbReference>
<organism evidence="7 8">
    <name type="scientific">[Clostridium] aminophilum</name>
    <dbReference type="NCBI Taxonomy" id="1526"/>
    <lineage>
        <taxon>Bacteria</taxon>
        <taxon>Bacillati</taxon>
        <taxon>Bacillota</taxon>
        <taxon>Clostridia</taxon>
        <taxon>Lachnospirales</taxon>
        <taxon>Lachnospiraceae</taxon>
    </lineage>
</organism>
<keyword evidence="2" id="KW-0645">Protease</keyword>
<dbReference type="AlphaFoldDB" id="A0A1I0EFJ0"/>
<dbReference type="EMBL" id="FOIL01000018">
    <property type="protein sequence ID" value="SET44172.1"/>
    <property type="molecule type" value="Genomic_DNA"/>
</dbReference>
<dbReference type="PANTHER" id="PTHR39178">
    <property type="entry name" value="HYPOTHETICAL RIBOSOME-ASSOCIATED PROTEIN"/>
    <property type="match status" value="1"/>
</dbReference>
<dbReference type="PANTHER" id="PTHR39178:SF1">
    <property type="entry name" value="RIBOSOMAL-PROCESSING CYSTEINE PROTEASE PRP"/>
    <property type="match status" value="1"/>
</dbReference>
<accession>A0A1I0EFJ0</accession>
<dbReference type="GO" id="GO:0006508">
    <property type="term" value="P:proteolysis"/>
    <property type="evidence" value="ECO:0007669"/>
    <property type="project" value="UniProtKB-KW"/>
</dbReference>
<name>A0A1I0EFJ0_9FIRM</name>
<dbReference type="OrthoDB" id="48998at2"/>
<keyword evidence="4" id="KW-0788">Thiol protease</keyword>
<comment type="similarity">
    <text evidence="5">Belongs to the Prp family.</text>
</comment>
<dbReference type="Pfam" id="PF04327">
    <property type="entry name" value="Peptidase_Prp"/>
    <property type="match status" value="1"/>
</dbReference>
<evidence type="ECO:0000256" key="4">
    <source>
        <dbReference type="ARBA" id="ARBA00022807"/>
    </source>
</evidence>
<evidence type="ECO:0000256" key="2">
    <source>
        <dbReference type="ARBA" id="ARBA00022670"/>
    </source>
</evidence>
<dbReference type="RefSeq" id="WP_074649387.1">
    <property type="nucleotide sequence ID" value="NZ_FOIL01000018.1"/>
</dbReference>
<sequence>MVEAKLYYDSEGQVRKVEMNGHAGFDEYGRDIVCAAVSVLALNFANSVEEFTEDPFTADQDSGVFHFSFTGEISKESALLARSFVLGLESIEKQYGDEYIRIIDREV</sequence>
<evidence type="ECO:0000256" key="1">
    <source>
        <dbReference type="ARBA" id="ARBA00022517"/>
    </source>
</evidence>
<gene>
    <name evidence="7" type="ORF">SAMN04487771_101840</name>
</gene>
<dbReference type="CDD" id="cd16332">
    <property type="entry name" value="Prp-like"/>
    <property type="match status" value="1"/>
</dbReference>
<evidence type="ECO:0000256" key="3">
    <source>
        <dbReference type="ARBA" id="ARBA00022801"/>
    </source>
</evidence>
<keyword evidence="3" id="KW-0378">Hydrolase</keyword>
<protein>
    <recommendedName>
        <fullName evidence="6">Ribosomal processing cysteine protease Prp</fullName>
    </recommendedName>
</protein>
<dbReference type="GO" id="GO:0008234">
    <property type="term" value="F:cysteine-type peptidase activity"/>
    <property type="evidence" value="ECO:0007669"/>
    <property type="project" value="UniProtKB-KW"/>
</dbReference>
<evidence type="ECO:0000313" key="8">
    <source>
        <dbReference type="Proteomes" id="UP000199820"/>
    </source>
</evidence>
<keyword evidence="8" id="KW-1185">Reference proteome</keyword>
<dbReference type="eggNOG" id="COG2868">
    <property type="taxonomic scope" value="Bacteria"/>
</dbReference>
<dbReference type="GO" id="GO:0042254">
    <property type="term" value="P:ribosome biogenesis"/>
    <property type="evidence" value="ECO:0007669"/>
    <property type="project" value="UniProtKB-KW"/>
</dbReference>
<dbReference type="SUPFAM" id="SSF118010">
    <property type="entry name" value="TM1457-like"/>
    <property type="match status" value="1"/>
</dbReference>
<evidence type="ECO:0000256" key="6">
    <source>
        <dbReference type="ARBA" id="ARBA00044538"/>
    </source>
</evidence>
<proteinExistence type="inferred from homology"/>
<evidence type="ECO:0000313" key="7">
    <source>
        <dbReference type="EMBL" id="SET44172.1"/>
    </source>
</evidence>
<dbReference type="InterPro" id="IPR036764">
    <property type="entry name" value="Peptidase_Prp_sf"/>
</dbReference>
<dbReference type="InterPro" id="IPR007422">
    <property type="entry name" value="Peptidase_Prp"/>
</dbReference>
<evidence type="ECO:0000256" key="5">
    <source>
        <dbReference type="ARBA" id="ARBA00044503"/>
    </source>
</evidence>
<keyword evidence="1" id="KW-0690">Ribosome biogenesis</keyword>